<protein>
    <recommendedName>
        <fullName evidence="3">amidase</fullName>
        <ecNumber evidence="3">3.5.1.4</ecNumber>
    </recommendedName>
</protein>
<dbReference type="Proteomes" id="UP000001072">
    <property type="component" value="Unassembled WGS sequence"/>
</dbReference>
<evidence type="ECO:0000313" key="7">
    <source>
        <dbReference type="EMBL" id="EGG01371.1"/>
    </source>
</evidence>
<dbReference type="PANTHER" id="PTHR45847:SF6">
    <property type="entry name" value="FATTY ACID AMIDE HYDROLASE"/>
    <property type="match status" value="1"/>
</dbReference>
<dbReference type="eggNOG" id="KOG1212">
    <property type="taxonomic scope" value="Eukaryota"/>
</dbReference>
<keyword evidence="4" id="KW-0378">Hydrolase</keyword>
<dbReference type="FunFam" id="3.90.1300.10:FF:000003">
    <property type="entry name" value="Amidase signature enzyme"/>
    <property type="match status" value="1"/>
</dbReference>
<feature type="region of interest" description="Disordered" evidence="5">
    <location>
        <begin position="535"/>
        <end position="561"/>
    </location>
</feature>
<dbReference type="Gene3D" id="3.90.1300.10">
    <property type="entry name" value="Amidase signature (AS) domain"/>
    <property type="match status" value="1"/>
</dbReference>
<dbReference type="KEGG" id="mlr:MELLADRAFT_50128"/>
<dbReference type="GO" id="GO:0017064">
    <property type="term" value="F:fatty acid amide hydrolase activity"/>
    <property type="evidence" value="ECO:0007669"/>
    <property type="project" value="TreeGrafter"/>
</dbReference>
<dbReference type="HOGENOM" id="CLU_009600_9_3_1"/>
<dbReference type="RefSeq" id="XP_007415472.1">
    <property type="nucleotide sequence ID" value="XM_007415410.1"/>
</dbReference>
<dbReference type="PROSITE" id="PS00571">
    <property type="entry name" value="AMIDASES"/>
    <property type="match status" value="1"/>
</dbReference>
<dbReference type="OrthoDB" id="6428749at2759"/>
<evidence type="ECO:0000259" key="6">
    <source>
        <dbReference type="Pfam" id="PF01425"/>
    </source>
</evidence>
<evidence type="ECO:0000313" key="8">
    <source>
        <dbReference type="Proteomes" id="UP000001072"/>
    </source>
</evidence>
<dbReference type="EC" id="3.5.1.4" evidence="3"/>
<evidence type="ECO:0000256" key="3">
    <source>
        <dbReference type="ARBA" id="ARBA00012922"/>
    </source>
</evidence>
<dbReference type="SUPFAM" id="SSF75304">
    <property type="entry name" value="Amidase signature (AS) enzymes"/>
    <property type="match status" value="1"/>
</dbReference>
<dbReference type="EMBL" id="GL883139">
    <property type="protein sequence ID" value="EGG01371.1"/>
    <property type="molecule type" value="Genomic_DNA"/>
</dbReference>
<dbReference type="STRING" id="747676.F4S1W2"/>
<dbReference type="InterPro" id="IPR052096">
    <property type="entry name" value="Endocannabinoid_amidase"/>
</dbReference>
<dbReference type="InParanoid" id="F4S1W2"/>
<dbReference type="Pfam" id="PF01425">
    <property type="entry name" value="Amidase"/>
    <property type="match status" value="1"/>
</dbReference>
<dbReference type="PANTHER" id="PTHR45847">
    <property type="entry name" value="FATTY ACID AMIDE HYDROLASE"/>
    <property type="match status" value="1"/>
</dbReference>
<evidence type="ECO:0000256" key="4">
    <source>
        <dbReference type="ARBA" id="ARBA00022801"/>
    </source>
</evidence>
<dbReference type="GO" id="GO:0009062">
    <property type="term" value="P:fatty acid catabolic process"/>
    <property type="evidence" value="ECO:0007669"/>
    <property type="project" value="TreeGrafter"/>
</dbReference>
<dbReference type="FunCoup" id="F4S1W2">
    <property type="interactions" value="47"/>
</dbReference>
<comment type="similarity">
    <text evidence="2">Belongs to the amidase family.</text>
</comment>
<name>F4S1W2_MELLP</name>
<dbReference type="InterPro" id="IPR023631">
    <property type="entry name" value="Amidase_dom"/>
</dbReference>
<dbReference type="AlphaFoldDB" id="F4S1W2"/>
<evidence type="ECO:0000256" key="2">
    <source>
        <dbReference type="ARBA" id="ARBA00009199"/>
    </source>
</evidence>
<sequence length="633" mass="70868">MSLISSLISILPFDLISPSHEFQSISQQKQFERHSKLIQPLNSNQYHNFFNSFTTFERTILSTPSNLIVQHISQRRPQWNSTNVLKAFIKSAIRSHVETNCLTEIMFESALDQASKLDEEFERTGIIKGRLHGIPISLKDQIDLQGLDSSIGFSRYINQPANRNADLVQHLINEGAIIFVKTNVPQTMLAFECSNPIFGTTQNPHKKGFTCGGSSGGEAALLASDGSCIGIGSDIGGSLRIPAHYSGCYSLKPCAGRIPQTGLRAANPGFNEISSVVGPMARCVDDLILAMEVMIDTPEDLKRKLDLIPLQFRSDRLLRYQSLETPTSDSESSPRKLKLGFFVDDKLIKASPPCQRAVLETVERLRDRGHECVPINVDRIDVFQALELFVALSSADGYHTMLSKLGPDPCEPAMFLTTLGPRLPSFVRFVLVTFCRYVLGQTEIARLVNASRIKSAKEMQEWRVMKKAYEEKVRKYLWEDEKLDGVLCPTQAYPAVPIGSTWNKAMLAVSTLLWNVVDSTVGQMPITKVSLEKDQMNSTNTTTVADEDEDENHETKRESSLLETKLDQSLYDVNQMKGLPIGIQIVGAKWEEESVLGIMKLIEESWNDDEKQVRPGSFLNQIETQSDHHPKSW</sequence>
<evidence type="ECO:0000256" key="5">
    <source>
        <dbReference type="SAM" id="MobiDB-lite"/>
    </source>
</evidence>
<dbReference type="InterPro" id="IPR036928">
    <property type="entry name" value="AS_sf"/>
</dbReference>
<feature type="domain" description="Amidase" evidence="6">
    <location>
        <begin position="84"/>
        <end position="596"/>
    </location>
</feature>
<gene>
    <name evidence="7" type="ORF">MELLADRAFT_50128</name>
</gene>
<dbReference type="GO" id="GO:0004040">
    <property type="term" value="F:amidase activity"/>
    <property type="evidence" value="ECO:0007669"/>
    <property type="project" value="UniProtKB-EC"/>
</dbReference>
<dbReference type="InterPro" id="IPR020556">
    <property type="entry name" value="Amidase_CS"/>
</dbReference>
<dbReference type="GeneID" id="18928668"/>
<reference evidence="8" key="1">
    <citation type="journal article" date="2011" name="Proc. Natl. Acad. Sci. U.S.A.">
        <title>Obligate biotrophy features unraveled by the genomic analysis of rust fungi.</title>
        <authorList>
            <person name="Duplessis S."/>
            <person name="Cuomo C.A."/>
            <person name="Lin Y.-C."/>
            <person name="Aerts A."/>
            <person name="Tisserant E."/>
            <person name="Veneault-Fourrey C."/>
            <person name="Joly D.L."/>
            <person name="Hacquard S."/>
            <person name="Amselem J."/>
            <person name="Cantarel B.L."/>
            <person name="Chiu R."/>
            <person name="Coutinho P.M."/>
            <person name="Feau N."/>
            <person name="Field M."/>
            <person name="Frey P."/>
            <person name="Gelhaye E."/>
            <person name="Goldberg J."/>
            <person name="Grabherr M.G."/>
            <person name="Kodira C.D."/>
            <person name="Kohler A."/>
            <person name="Kuees U."/>
            <person name="Lindquist E.A."/>
            <person name="Lucas S.M."/>
            <person name="Mago R."/>
            <person name="Mauceli E."/>
            <person name="Morin E."/>
            <person name="Murat C."/>
            <person name="Pangilinan J.L."/>
            <person name="Park R."/>
            <person name="Pearson M."/>
            <person name="Quesneville H."/>
            <person name="Rouhier N."/>
            <person name="Sakthikumar S."/>
            <person name="Salamov A.A."/>
            <person name="Schmutz J."/>
            <person name="Selles B."/>
            <person name="Shapiro H."/>
            <person name="Tanguay P."/>
            <person name="Tuskan G.A."/>
            <person name="Henrissat B."/>
            <person name="Van de Peer Y."/>
            <person name="Rouze P."/>
            <person name="Ellis J.G."/>
            <person name="Dodds P.N."/>
            <person name="Schein J.E."/>
            <person name="Zhong S."/>
            <person name="Hamelin R.C."/>
            <person name="Grigoriev I.V."/>
            <person name="Szabo L.J."/>
            <person name="Martin F."/>
        </authorList>
    </citation>
    <scope>NUCLEOTIDE SEQUENCE [LARGE SCALE GENOMIC DNA]</scope>
    <source>
        <strain evidence="8">98AG31 / pathotype 3-4-7</strain>
    </source>
</reference>
<comment type="catalytic activity">
    <reaction evidence="1">
        <text>a monocarboxylic acid amide + H2O = a monocarboxylate + NH4(+)</text>
        <dbReference type="Rhea" id="RHEA:12020"/>
        <dbReference type="ChEBI" id="CHEBI:15377"/>
        <dbReference type="ChEBI" id="CHEBI:28938"/>
        <dbReference type="ChEBI" id="CHEBI:35757"/>
        <dbReference type="ChEBI" id="CHEBI:83628"/>
        <dbReference type="EC" id="3.5.1.4"/>
    </reaction>
</comment>
<dbReference type="VEuPathDB" id="FungiDB:MELLADRAFT_50128"/>
<proteinExistence type="inferred from homology"/>
<keyword evidence="8" id="KW-1185">Reference proteome</keyword>
<organism evidence="8">
    <name type="scientific">Melampsora larici-populina (strain 98AG31 / pathotype 3-4-7)</name>
    <name type="common">Poplar leaf rust fungus</name>
    <dbReference type="NCBI Taxonomy" id="747676"/>
    <lineage>
        <taxon>Eukaryota</taxon>
        <taxon>Fungi</taxon>
        <taxon>Dikarya</taxon>
        <taxon>Basidiomycota</taxon>
        <taxon>Pucciniomycotina</taxon>
        <taxon>Pucciniomycetes</taxon>
        <taxon>Pucciniales</taxon>
        <taxon>Melampsoraceae</taxon>
        <taxon>Melampsora</taxon>
    </lineage>
</organism>
<evidence type="ECO:0000256" key="1">
    <source>
        <dbReference type="ARBA" id="ARBA00001311"/>
    </source>
</evidence>
<accession>F4S1W2</accession>